<dbReference type="InterPro" id="IPR055348">
    <property type="entry name" value="DctQ"/>
</dbReference>
<keyword evidence="7" id="KW-0997">Cell inner membrane</keyword>
<evidence type="ECO:0000256" key="1">
    <source>
        <dbReference type="ARBA" id="ARBA00004651"/>
    </source>
</evidence>
<evidence type="ECO:0000259" key="8">
    <source>
        <dbReference type="Pfam" id="PF04290"/>
    </source>
</evidence>
<dbReference type="GO" id="GO:0005886">
    <property type="term" value="C:plasma membrane"/>
    <property type="evidence" value="ECO:0007669"/>
    <property type="project" value="UniProtKB-SubCell"/>
</dbReference>
<feature type="transmembrane region" description="Helical" evidence="7">
    <location>
        <begin position="188"/>
        <end position="204"/>
    </location>
</feature>
<evidence type="ECO:0000256" key="4">
    <source>
        <dbReference type="ARBA" id="ARBA00022692"/>
    </source>
</evidence>
<dbReference type="RefSeq" id="WP_182164667.1">
    <property type="nucleotide sequence ID" value="NZ_JACFXV010000048.1"/>
</dbReference>
<keyword evidence="5 7" id="KW-1133">Transmembrane helix</keyword>
<comment type="function">
    <text evidence="7">Part of the tripartite ATP-independent periplasmic (TRAP) transport system.</text>
</comment>
<evidence type="ECO:0000256" key="6">
    <source>
        <dbReference type="ARBA" id="ARBA00023136"/>
    </source>
</evidence>
<comment type="caution">
    <text evidence="9">The sequence shown here is derived from an EMBL/GenBank/DDBJ whole genome shotgun (WGS) entry which is preliminary data.</text>
</comment>
<feature type="domain" description="Tripartite ATP-independent periplasmic transporters DctQ component" evidence="8">
    <location>
        <begin position="168"/>
        <end position="292"/>
    </location>
</feature>
<dbReference type="Proteomes" id="UP000541109">
    <property type="component" value="Unassembled WGS sequence"/>
</dbReference>
<feature type="transmembrane region" description="Helical" evidence="7">
    <location>
        <begin position="225"/>
        <end position="248"/>
    </location>
</feature>
<name>A0A839AFN0_9HYPH</name>
<comment type="similarity">
    <text evidence="7">Belongs to the TRAP transporter small permease family.</text>
</comment>
<feature type="transmembrane region" description="Helical" evidence="7">
    <location>
        <begin position="47"/>
        <end position="64"/>
    </location>
</feature>
<feature type="transmembrane region" description="Helical" evidence="7">
    <location>
        <begin position="134"/>
        <end position="150"/>
    </location>
</feature>
<dbReference type="AlphaFoldDB" id="A0A839AFN0"/>
<comment type="subunit">
    <text evidence="7">The complex comprises the extracytoplasmic solute receptor protein and the two transmembrane proteins.</text>
</comment>
<gene>
    <name evidence="9" type="ORF">H2509_09490</name>
</gene>
<dbReference type="EMBL" id="JACFXV010000048">
    <property type="protein sequence ID" value="MBA5777359.1"/>
    <property type="molecule type" value="Genomic_DNA"/>
</dbReference>
<dbReference type="Pfam" id="PF04290">
    <property type="entry name" value="DctQ"/>
    <property type="match status" value="1"/>
</dbReference>
<reference evidence="9 10" key="1">
    <citation type="submission" date="2020-07" db="EMBL/GenBank/DDBJ databases">
        <title>Stappia sp., F7233, whole genome shotgun sequencing project.</title>
        <authorList>
            <person name="Jiang S."/>
            <person name="Liu Z.W."/>
            <person name="Du Z.J."/>
        </authorList>
    </citation>
    <scope>NUCLEOTIDE SEQUENCE [LARGE SCALE GENOMIC DNA]</scope>
    <source>
        <strain evidence="9 10">F7233</strain>
    </source>
</reference>
<feature type="transmembrane region" description="Helical" evidence="7">
    <location>
        <begin position="157"/>
        <end position="176"/>
    </location>
</feature>
<proteinExistence type="inferred from homology"/>
<keyword evidence="6 7" id="KW-0472">Membrane</keyword>
<evidence type="ECO:0000256" key="5">
    <source>
        <dbReference type="ARBA" id="ARBA00022989"/>
    </source>
</evidence>
<keyword evidence="3" id="KW-1003">Cell membrane</keyword>
<dbReference type="GO" id="GO:0022857">
    <property type="term" value="F:transmembrane transporter activity"/>
    <property type="evidence" value="ECO:0007669"/>
    <property type="project" value="UniProtKB-UniRule"/>
</dbReference>
<evidence type="ECO:0000313" key="9">
    <source>
        <dbReference type="EMBL" id="MBA5777359.1"/>
    </source>
</evidence>
<keyword evidence="2 7" id="KW-0813">Transport</keyword>
<evidence type="ECO:0000256" key="7">
    <source>
        <dbReference type="RuleBase" id="RU369079"/>
    </source>
</evidence>
<sequence>MLVRLFGWIMLAVLAAFLLNNYLTVWQGLPGIAPVFGTGGQASSTAWLQLGIYFASALIAVFYVRRTPERSLRSDSQRISALNAYLIRAAFWAVLIVGLVDTTISALRVEGMLDPLVGSQLGADLGRAQFRGPYVHMPLLVVSLIVAAFTRTLGFPWLALLVVVAELLIVVGRFIFSYEQAYMADLVRFWYAALFLFASAYTLIEEGHVRVDVLYSNFKTKTKGYVNSVGSILLGMSLCWTILIIGMGGRSSIINAPIISYEVTQAGFGLFVKYLMAGFLGIFAITMLIQFVSYMLDAVADIRDEPGGRDHSSSAAH</sequence>
<organism evidence="9 10">
    <name type="scientific">Stappia albiluteola</name>
    <dbReference type="NCBI Taxonomy" id="2758565"/>
    <lineage>
        <taxon>Bacteria</taxon>
        <taxon>Pseudomonadati</taxon>
        <taxon>Pseudomonadota</taxon>
        <taxon>Alphaproteobacteria</taxon>
        <taxon>Hyphomicrobiales</taxon>
        <taxon>Stappiaceae</taxon>
        <taxon>Stappia</taxon>
    </lineage>
</organism>
<evidence type="ECO:0000313" key="10">
    <source>
        <dbReference type="Proteomes" id="UP000541109"/>
    </source>
</evidence>
<feature type="transmembrane region" description="Helical" evidence="7">
    <location>
        <begin position="85"/>
        <end position="107"/>
    </location>
</feature>
<feature type="transmembrane region" description="Helical" evidence="7">
    <location>
        <begin position="268"/>
        <end position="289"/>
    </location>
</feature>
<comment type="caution">
    <text evidence="7">Lacks conserved residue(s) required for the propagation of feature annotation.</text>
</comment>
<protein>
    <recommendedName>
        <fullName evidence="7">TRAP transporter small permease protein</fullName>
    </recommendedName>
</protein>
<comment type="subcellular location">
    <subcellularLocation>
        <location evidence="7">Cell inner membrane</location>
        <topology evidence="7">Multi-pass membrane protein</topology>
    </subcellularLocation>
    <subcellularLocation>
        <location evidence="1">Cell membrane</location>
        <topology evidence="1">Multi-pass membrane protein</topology>
    </subcellularLocation>
</comment>
<keyword evidence="4 7" id="KW-0812">Transmembrane</keyword>
<evidence type="ECO:0000256" key="3">
    <source>
        <dbReference type="ARBA" id="ARBA00022475"/>
    </source>
</evidence>
<evidence type="ECO:0000256" key="2">
    <source>
        <dbReference type="ARBA" id="ARBA00022448"/>
    </source>
</evidence>
<keyword evidence="10" id="KW-1185">Reference proteome</keyword>
<accession>A0A839AFN0</accession>